<protein>
    <submittedName>
        <fullName evidence="2">Uncharacterized protein</fullName>
    </submittedName>
</protein>
<accession>A0AAE0CGL7</accession>
<dbReference type="Proteomes" id="UP001190700">
    <property type="component" value="Unassembled WGS sequence"/>
</dbReference>
<evidence type="ECO:0000313" key="3">
    <source>
        <dbReference type="Proteomes" id="UP001190700"/>
    </source>
</evidence>
<comment type="caution">
    <text evidence="2">The sequence shown here is derived from an EMBL/GenBank/DDBJ whole genome shotgun (WGS) entry which is preliminary data.</text>
</comment>
<dbReference type="AlphaFoldDB" id="A0AAE0CGL7"/>
<feature type="region of interest" description="Disordered" evidence="1">
    <location>
        <begin position="22"/>
        <end position="41"/>
    </location>
</feature>
<reference evidence="2 3" key="1">
    <citation type="journal article" date="2015" name="Genome Biol. Evol.">
        <title>Comparative Genomics of a Bacterivorous Green Alga Reveals Evolutionary Causalities and Consequences of Phago-Mixotrophic Mode of Nutrition.</title>
        <authorList>
            <person name="Burns J.A."/>
            <person name="Paasch A."/>
            <person name="Narechania A."/>
            <person name="Kim E."/>
        </authorList>
    </citation>
    <scope>NUCLEOTIDE SEQUENCE [LARGE SCALE GENOMIC DNA]</scope>
    <source>
        <strain evidence="2 3">PLY_AMNH</strain>
    </source>
</reference>
<sequence>MSVCASPYDDQADASVLCAPDAAMKNSGNDDESTDSEIDEDSFVMSFDRIEEPRAQEAEKGGKEQEGGEEHEWEDEEKKQLELRFEQMVQVLVECYRTSKEIVWRWFEPYHWDGRIVLILSDNYDDKPNSGGYKEFMELLCRQGAEKGTAMLTPNQYVVNACFELAKNNSSDENSKREQLHIARHLYAKIEPLVTNLKETDDCRRLVEAINSLFHLIPGLRRKHKNNYTNVTDEILEMVKIPMLHVVKPELRLPDETQNRIVTFHIFFVVCARLEYKIAVPSSLSFVKEFVNEWATSPYLYDLDRTTPLVDLVPLSFVYALLSVWRIWTTDRQTSSQRIKLGALFKYTWKIVCGDTDADNLNQPLARILEREKGFPPCIFGAIDFLMYAPEAFLHEHNLEAEDCLKRYMSLLSSTRFKDRALEGVTAECSLYVCLKELYVEDGKHLSSALSLLEIFCQKYLFKKRIPEGYLNMTEGLVDAQDKRSFMNKFLEEYAKSPFASMLKAMMDVQKARTDLKSLIGNEAALVGSQDAQLTAYTQYAKGETQAYTDSLIFVTTTVKVFGGKIRTERLQEVQRDFLERRRALPNSEEAIVDNSRTTAILSILGKRPKPEN</sequence>
<dbReference type="EMBL" id="LGRX02024820">
    <property type="protein sequence ID" value="KAK3253467.1"/>
    <property type="molecule type" value="Genomic_DNA"/>
</dbReference>
<proteinExistence type="predicted"/>
<keyword evidence="3" id="KW-1185">Reference proteome</keyword>
<feature type="region of interest" description="Disordered" evidence="1">
    <location>
        <begin position="51"/>
        <end position="75"/>
    </location>
</feature>
<organism evidence="2 3">
    <name type="scientific">Cymbomonas tetramitiformis</name>
    <dbReference type="NCBI Taxonomy" id="36881"/>
    <lineage>
        <taxon>Eukaryota</taxon>
        <taxon>Viridiplantae</taxon>
        <taxon>Chlorophyta</taxon>
        <taxon>Pyramimonadophyceae</taxon>
        <taxon>Pyramimonadales</taxon>
        <taxon>Pyramimonadaceae</taxon>
        <taxon>Cymbomonas</taxon>
    </lineage>
</organism>
<gene>
    <name evidence="2" type="ORF">CYMTET_37286</name>
</gene>
<feature type="compositionally biased region" description="Acidic residues" evidence="1">
    <location>
        <begin position="29"/>
        <end position="41"/>
    </location>
</feature>
<evidence type="ECO:0000313" key="2">
    <source>
        <dbReference type="EMBL" id="KAK3253467.1"/>
    </source>
</evidence>
<evidence type="ECO:0000256" key="1">
    <source>
        <dbReference type="SAM" id="MobiDB-lite"/>
    </source>
</evidence>
<name>A0AAE0CGL7_9CHLO</name>